<feature type="region of interest" description="Disordered" evidence="4">
    <location>
        <begin position="696"/>
        <end position="723"/>
    </location>
</feature>
<evidence type="ECO:0000256" key="3">
    <source>
        <dbReference type="ARBA" id="ARBA00022840"/>
    </source>
</evidence>
<evidence type="ECO:0000256" key="4">
    <source>
        <dbReference type="SAM" id="MobiDB-lite"/>
    </source>
</evidence>
<evidence type="ECO:0000313" key="7">
    <source>
        <dbReference type="EMBL" id="KPV74347.1"/>
    </source>
</evidence>
<feature type="domain" description="Helicase C-terminal" evidence="6">
    <location>
        <begin position="819"/>
        <end position="973"/>
    </location>
</feature>
<dbReference type="STRING" id="578459.A0A194S168"/>
<dbReference type="GO" id="GO:0005634">
    <property type="term" value="C:nucleus"/>
    <property type="evidence" value="ECO:0007669"/>
    <property type="project" value="TreeGrafter"/>
</dbReference>
<feature type="compositionally biased region" description="Low complexity" evidence="4">
    <location>
        <begin position="175"/>
        <end position="203"/>
    </location>
</feature>
<dbReference type="PANTHER" id="PTHR45626:SF14">
    <property type="entry name" value="ATP-DEPENDENT DNA HELICASE (EUROFUNG)"/>
    <property type="match status" value="1"/>
</dbReference>
<dbReference type="CDD" id="cd18793">
    <property type="entry name" value="SF2_C_SNF"/>
    <property type="match status" value="1"/>
</dbReference>
<evidence type="ECO:0000256" key="1">
    <source>
        <dbReference type="ARBA" id="ARBA00022741"/>
    </source>
</evidence>
<evidence type="ECO:0000256" key="2">
    <source>
        <dbReference type="ARBA" id="ARBA00022801"/>
    </source>
</evidence>
<feature type="compositionally biased region" description="Acidic residues" evidence="4">
    <location>
        <begin position="89"/>
        <end position="98"/>
    </location>
</feature>
<dbReference type="OMA" id="QSCNHPD"/>
<feature type="region of interest" description="Disordered" evidence="4">
    <location>
        <begin position="788"/>
        <end position="816"/>
    </location>
</feature>
<dbReference type="Gene3D" id="3.40.50.300">
    <property type="entry name" value="P-loop containing nucleotide triphosphate hydrolases"/>
    <property type="match status" value="1"/>
</dbReference>
<dbReference type="InterPro" id="IPR014001">
    <property type="entry name" value="Helicase_ATP-bd"/>
</dbReference>
<name>A0A194S168_RHOGW</name>
<protein>
    <submittedName>
        <fullName evidence="7">Uncharacterized protein</fullName>
    </submittedName>
</protein>
<accession>A0A194S168</accession>
<dbReference type="Pfam" id="PF00176">
    <property type="entry name" value="SNF2-rel_dom"/>
    <property type="match status" value="1"/>
</dbReference>
<dbReference type="Proteomes" id="UP000053890">
    <property type="component" value="Unassembled WGS sequence"/>
</dbReference>
<dbReference type="InterPro" id="IPR038718">
    <property type="entry name" value="SNF2-like_sf"/>
</dbReference>
<dbReference type="InterPro" id="IPR001650">
    <property type="entry name" value="Helicase_C-like"/>
</dbReference>
<feature type="domain" description="Helicase ATP-binding" evidence="5">
    <location>
        <begin position="360"/>
        <end position="562"/>
    </location>
</feature>
<dbReference type="GO" id="GO:0006281">
    <property type="term" value="P:DNA repair"/>
    <property type="evidence" value="ECO:0007669"/>
    <property type="project" value="TreeGrafter"/>
</dbReference>
<sequence>MAHAGGHRQSPHIDLTFSSDDEPALPPLAKPKGRLGDDRATSSSSTKARRPPKIIDTDDSDEDQDRPQPPVAAPSLAGKHKKPVILHDSDDDDEDDDAAVAAHAPVAGPSRSHVNRKDHSRASAAASDEDEGDEGDSHSDTFIEDDSGSNASGSGSESESDSQYVDADDSDLRHAPVAQPARRAFAPPDAPFKAPLRSVSNTAGFSSASSSVLFNKSAATKPMPDLHWYGFDKVTKTPPAAAAESSSSAGPPSLKQRLAAQVLEQQKRIGIPISVPREGARGSPPAAKEGFAIDDERALNGMMADLNVADDASPHDQEAALKELVAGTSDMSSLVDFEPPDGLKCTLLPHQEIGVRWLVERETGKKRGGILGDDMGLGKTIQLIALMLANPSDRVKPKAKTTLIVCPVALMDQWKSEIATHTDGRLRVLVHHGASRTTEGRKLAKYDVVITSYPTLSNEWLDPNPKKAAKKGKGAAADDDDLDELGKLGKRGSRVEYGALFDLDHGFYRVILDEAHQIKNRTTKMQKACVALDTHFRWCLTGTPLQNEVMDLFSLFEFLGRRVVSPLHEVGEFKAKIQKPMNGKRTKLALARLGIILKAVMLRRRKTDQVDGRPLLALPSREIFEIKGPFLDAREAEFYEKIEEKMRAAMEKFKTADLMKNYTQVLVKLLRMRQACNHPSLVLKNATDLEGLELKTDKPVAAPTPSGSSSSTGDDPDDLSSMLGSMSLAPAAERAGAACAICSKSIGKSRTAAGESTCSRCEIDMADFAGMRSSTKVRRTLEILEGVRRESREASRIASQRSGGESDEDDDSFDDNAHVVKQGKGKAREVPLGPKKTIIFSQFTSMFDLLEPFLEKAGHRFVKYTGVMNQRERAVALDAIRNDPRCTVILVSLKCGAVGLNLTVCSRVILLDLWWNPAIEQQAFDRAHRYGQKDDVKIYKLVIDGTVEDRILTLQQQKAALAKAALDGEGEMGKAQKLGLEDILYLFRGDGRAGPSAHLAAHDDD</sequence>
<feature type="compositionally biased region" description="Low complexity" evidence="4">
    <location>
        <begin position="148"/>
        <end position="157"/>
    </location>
</feature>
<feature type="region of interest" description="Disordered" evidence="4">
    <location>
        <begin position="1"/>
        <end position="203"/>
    </location>
</feature>
<evidence type="ECO:0000259" key="5">
    <source>
        <dbReference type="PROSITE" id="PS51192"/>
    </source>
</evidence>
<dbReference type="OrthoDB" id="423559at2759"/>
<reference evidence="7 8" key="1">
    <citation type="journal article" date="2015" name="Front. Microbiol.">
        <title>Genome sequence of the plant growth promoting endophytic yeast Rhodotorula graminis WP1.</title>
        <authorList>
            <person name="Firrincieli A."/>
            <person name="Otillar R."/>
            <person name="Salamov A."/>
            <person name="Schmutz J."/>
            <person name="Khan Z."/>
            <person name="Redman R.S."/>
            <person name="Fleck N.D."/>
            <person name="Lindquist E."/>
            <person name="Grigoriev I.V."/>
            <person name="Doty S.L."/>
        </authorList>
    </citation>
    <scope>NUCLEOTIDE SEQUENCE [LARGE SCALE GENOMIC DNA]</scope>
    <source>
        <strain evidence="7 8">WP1</strain>
    </source>
</reference>
<dbReference type="GO" id="GO:0008094">
    <property type="term" value="F:ATP-dependent activity, acting on DNA"/>
    <property type="evidence" value="ECO:0007669"/>
    <property type="project" value="TreeGrafter"/>
</dbReference>
<dbReference type="CDD" id="cd18008">
    <property type="entry name" value="DEXDc_SHPRH-like"/>
    <property type="match status" value="1"/>
</dbReference>
<evidence type="ECO:0000313" key="8">
    <source>
        <dbReference type="Proteomes" id="UP000053890"/>
    </source>
</evidence>
<keyword evidence="3" id="KW-0067">ATP-binding</keyword>
<organism evidence="7 8">
    <name type="scientific">Rhodotorula graminis (strain WP1)</name>
    <dbReference type="NCBI Taxonomy" id="578459"/>
    <lineage>
        <taxon>Eukaryota</taxon>
        <taxon>Fungi</taxon>
        <taxon>Dikarya</taxon>
        <taxon>Basidiomycota</taxon>
        <taxon>Pucciniomycotina</taxon>
        <taxon>Microbotryomycetes</taxon>
        <taxon>Sporidiobolales</taxon>
        <taxon>Sporidiobolaceae</taxon>
        <taxon>Rhodotorula</taxon>
    </lineage>
</organism>
<dbReference type="GeneID" id="28977635"/>
<dbReference type="InterPro" id="IPR049730">
    <property type="entry name" value="SNF2/RAD54-like_C"/>
</dbReference>
<dbReference type="AlphaFoldDB" id="A0A194S168"/>
<feature type="compositionally biased region" description="Low complexity" evidence="4">
    <location>
        <begin position="703"/>
        <end position="723"/>
    </location>
</feature>
<gene>
    <name evidence="7" type="ORF">RHOBADRAFT_54186</name>
</gene>
<dbReference type="PANTHER" id="PTHR45626">
    <property type="entry name" value="TRANSCRIPTION TERMINATION FACTOR 2-RELATED"/>
    <property type="match status" value="1"/>
</dbReference>
<dbReference type="InterPro" id="IPR000330">
    <property type="entry name" value="SNF2_N"/>
</dbReference>
<dbReference type="PROSITE" id="PS51192">
    <property type="entry name" value="HELICASE_ATP_BIND_1"/>
    <property type="match status" value="1"/>
</dbReference>
<feature type="compositionally biased region" description="Acidic residues" evidence="4">
    <location>
        <begin position="805"/>
        <end position="814"/>
    </location>
</feature>
<dbReference type="SMART" id="SM00490">
    <property type="entry name" value="HELICc"/>
    <property type="match status" value="1"/>
</dbReference>
<dbReference type="EMBL" id="KQ474080">
    <property type="protein sequence ID" value="KPV74347.1"/>
    <property type="molecule type" value="Genomic_DNA"/>
</dbReference>
<dbReference type="GO" id="GO:0016787">
    <property type="term" value="F:hydrolase activity"/>
    <property type="evidence" value="ECO:0007669"/>
    <property type="project" value="UniProtKB-KW"/>
</dbReference>
<keyword evidence="8" id="KW-1185">Reference proteome</keyword>
<dbReference type="InterPro" id="IPR050628">
    <property type="entry name" value="SNF2_RAD54_helicase_TF"/>
</dbReference>
<dbReference type="GO" id="GO:0005524">
    <property type="term" value="F:ATP binding"/>
    <property type="evidence" value="ECO:0007669"/>
    <property type="project" value="UniProtKB-KW"/>
</dbReference>
<dbReference type="SUPFAM" id="SSF52540">
    <property type="entry name" value="P-loop containing nucleoside triphosphate hydrolases"/>
    <property type="match status" value="2"/>
</dbReference>
<keyword evidence="2" id="KW-0378">Hydrolase</keyword>
<dbReference type="RefSeq" id="XP_018270396.1">
    <property type="nucleotide sequence ID" value="XM_018417187.1"/>
</dbReference>
<keyword evidence="1" id="KW-0547">Nucleotide-binding</keyword>
<proteinExistence type="predicted"/>
<dbReference type="PROSITE" id="PS51194">
    <property type="entry name" value="HELICASE_CTER"/>
    <property type="match status" value="1"/>
</dbReference>
<dbReference type="InterPro" id="IPR027417">
    <property type="entry name" value="P-loop_NTPase"/>
</dbReference>
<dbReference type="Pfam" id="PF00271">
    <property type="entry name" value="Helicase_C"/>
    <property type="match status" value="1"/>
</dbReference>
<dbReference type="SMART" id="SM00487">
    <property type="entry name" value="DEXDc"/>
    <property type="match status" value="1"/>
</dbReference>
<feature type="compositionally biased region" description="Basic residues" evidence="4">
    <location>
        <begin position="1"/>
        <end position="10"/>
    </location>
</feature>
<evidence type="ECO:0000259" key="6">
    <source>
        <dbReference type="PROSITE" id="PS51194"/>
    </source>
</evidence>
<dbReference type="Gene3D" id="3.40.50.10810">
    <property type="entry name" value="Tandem AAA-ATPase domain"/>
    <property type="match status" value="1"/>
</dbReference>